<dbReference type="InterPro" id="IPR043128">
    <property type="entry name" value="Rev_trsase/Diguanyl_cyclase"/>
</dbReference>
<dbReference type="GO" id="GO:0004519">
    <property type="term" value="F:endonuclease activity"/>
    <property type="evidence" value="ECO:0007669"/>
    <property type="project" value="UniProtKB-KW"/>
</dbReference>
<evidence type="ECO:0000313" key="10">
    <source>
        <dbReference type="EMBL" id="CAB4006324.1"/>
    </source>
</evidence>
<feature type="compositionally biased region" description="Basic and acidic residues" evidence="7">
    <location>
        <begin position="26"/>
        <end position="50"/>
    </location>
</feature>
<dbReference type="CDD" id="cd09274">
    <property type="entry name" value="RNase_HI_RT_Ty3"/>
    <property type="match status" value="1"/>
</dbReference>
<keyword evidence="5" id="KW-0378">Hydrolase</keyword>
<dbReference type="PANTHER" id="PTHR37984:SF7">
    <property type="entry name" value="INTEGRASE CATALYTIC DOMAIN-CONTAINING PROTEIN"/>
    <property type="match status" value="1"/>
</dbReference>
<evidence type="ECO:0000256" key="2">
    <source>
        <dbReference type="ARBA" id="ARBA00022695"/>
    </source>
</evidence>
<protein>
    <submittedName>
        <fullName evidence="10">Uncharacterized protein</fullName>
    </submittedName>
</protein>
<dbReference type="InterPro" id="IPR000477">
    <property type="entry name" value="RT_dom"/>
</dbReference>
<reference evidence="10" key="1">
    <citation type="submission" date="2020-04" db="EMBL/GenBank/DDBJ databases">
        <authorList>
            <person name="Alioto T."/>
            <person name="Alioto T."/>
            <person name="Gomez Garrido J."/>
        </authorList>
    </citation>
    <scope>NUCLEOTIDE SEQUENCE</scope>
    <source>
        <strain evidence="10">A484AB</strain>
    </source>
</reference>
<dbReference type="GO" id="GO:0016787">
    <property type="term" value="F:hydrolase activity"/>
    <property type="evidence" value="ECO:0007669"/>
    <property type="project" value="UniProtKB-KW"/>
</dbReference>
<feature type="domain" description="Reverse transcriptase RNase H-like" evidence="9">
    <location>
        <begin position="377"/>
        <end position="481"/>
    </location>
</feature>
<evidence type="ECO:0000256" key="7">
    <source>
        <dbReference type="SAM" id="MobiDB-lite"/>
    </source>
</evidence>
<dbReference type="AlphaFoldDB" id="A0A6S7HM01"/>
<evidence type="ECO:0000256" key="6">
    <source>
        <dbReference type="ARBA" id="ARBA00022918"/>
    </source>
</evidence>
<dbReference type="InterPro" id="IPR041373">
    <property type="entry name" value="RT_RNaseH"/>
</dbReference>
<evidence type="ECO:0000313" key="11">
    <source>
        <dbReference type="Proteomes" id="UP001152795"/>
    </source>
</evidence>
<dbReference type="InterPro" id="IPR050951">
    <property type="entry name" value="Retrovirus_Pol_polyprotein"/>
</dbReference>
<evidence type="ECO:0000256" key="1">
    <source>
        <dbReference type="ARBA" id="ARBA00022679"/>
    </source>
</evidence>
<accession>A0A6S7HM01</accession>
<dbReference type="InterPro" id="IPR043502">
    <property type="entry name" value="DNA/RNA_pol_sf"/>
</dbReference>
<dbReference type="CDD" id="cd01647">
    <property type="entry name" value="RT_LTR"/>
    <property type="match status" value="1"/>
</dbReference>
<dbReference type="SUPFAM" id="SSF56672">
    <property type="entry name" value="DNA/RNA polymerases"/>
    <property type="match status" value="1"/>
</dbReference>
<feature type="region of interest" description="Disordered" evidence="7">
    <location>
        <begin position="25"/>
        <end position="55"/>
    </location>
</feature>
<dbReference type="OrthoDB" id="6420515at2759"/>
<dbReference type="Proteomes" id="UP001152795">
    <property type="component" value="Unassembled WGS sequence"/>
</dbReference>
<dbReference type="GO" id="GO:0003964">
    <property type="term" value="F:RNA-directed DNA polymerase activity"/>
    <property type="evidence" value="ECO:0007669"/>
    <property type="project" value="UniProtKB-KW"/>
</dbReference>
<organism evidence="10 11">
    <name type="scientific">Paramuricea clavata</name>
    <name type="common">Red gorgonian</name>
    <name type="synonym">Violescent sea-whip</name>
    <dbReference type="NCBI Taxonomy" id="317549"/>
    <lineage>
        <taxon>Eukaryota</taxon>
        <taxon>Metazoa</taxon>
        <taxon>Cnidaria</taxon>
        <taxon>Anthozoa</taxon>
        <taxon>Octocorallia</taxon>
        <taxon>Malacalcyonacea</taxon>
        <taxon>Plexauridae</taxon>
        <taxon>Paramuricea</taxon>
    </lineage>
</organism>
<evidence type="ECO:0000259" key="9">
    <source>
        <dbReference type="Pfam" id="PF17917"/>
    </source>
</evidence>
<keyword evidence="6" id="KW-0695">RNA-directed DNA polymerase</keyword>
<dbReference type="FunFam" id="3.30.70.270:FF:000063">
    <property type="entry name" value="Zinc knuckle domaincontaining protein"/>
    <property type="match status" value="1"/>
</dbReference>
<dbReference type="EMBL" id="CACRXK020005477">
    <property type="protein sequence ID" value="CAB4006324.1"/>
    <property type="molecule type" value="Genomic_DNA"/>
</dbReference>
<keyword evidence="2" id="KW-0548">Nucleotidyltransferase</keyword>
<name>A0A6S7HM01_PARCT</name>
<keyword evidence="11" id="KW-1185">Reference proteome</keyword>
<keyword evidence="4" id="KW-0255">Endonuclease</keyword>
<comment type="caution">
    <text evidence="10">The sequence shown here is derived from an EMBL/GenBank/DDBJ whole genome shotgun (WGS) entry which is preliminary data.</text>
</comment>
<evidence type="ECO:0000259" key="8">
    <source>
        <dbReference type="Pfam" id="PF00078"/>
    </source>
</evidence>
<dbReference type="Gene3D" id="3.10.10.10">
    <property type="entry name" value="HIV Type 1 Reverse Transcriptase, subunit A, domain 1"/>
    <property type="match status" value="1"/>
</dbReference>
<proteinExistence type="predicted"/>
<dbReference type="PANTHER" id="PTHR37984">
    <property type="entry name" value="PROTEIN CBG26694"/>
    <property type="match status" value="1"/>
</dbReference>
<gene>
    <name evidence="10" type="ORF">PACLA_8A000915</name>
</gene>
<dbReference type="Gene3D" id="3.30.70.270">
    <property type="match status" value="2"/>
</dbReference>
<dbReference type="Pfam" id="PF00078">
    <property type="entry name" value="RVT_1"/>
    <property type="match status" value="1"/>
</dbReference>
<keyword evidence="1" id="KW-0808">Transferase</keyword>
<evidence type="ECO:0000256" key="3">
    <source>
        <dbReference type="ARBA" id="ARBA00022722"/>
    </source>
</evidence>
<dbReference type="Pfam" id="PF17917">
    <property type="entry name" value="RT_RNaseH"/>
    <property type="match status" value="1"/>
</dbReference>
<evidence type="ECO:0000256" key="5">
    <source>
        <dbReference type="ARBA" id="ARBA00022801"/>
    </source>
</evidence>
<feature type="domain" description="Reverse transcriptase" evidence="8">
    <location>
        <begin position="162"/>
        <end position="287"/>
    </location>
</feature>
<keyword evidence="3" id="KW-0540">Nuclease</keyword>
<sequence>MAGLSGLPIPSMDWHSPDAAQAFKKFKPDVTKKNPFRNKDNRLKSQDKPRNKQKQIDAIQTEIADSSGSPATPVVDQLYFYSLSINQMSKSNTQALVQVQVNTSQDAKPLWCKVDTGAEGNVISVETYKKLHPTVSCNAKGVPVVYPWWNSLQIGSTHWFASQRLNGATCFSIIDARSGYRNIILDQQSSLYTTFNSPCGRYRFLRLPIGLVCAQDIFQRKVDETFSGLAGVTGIADDIIVYGYKSDHSDHDENLHAVMQRARETGLKFNIEKCQIRCESIPFFGHVVGADGLRPDQKKVEAIRSMDPSNNVADLRTFLGMVQFLSRFVPDLATLAADLWALTKTTSEFVLSPEHDIAVDRIKKAITSPKSLQYFNSSEPVTIQVDASQSGIGAVLLQDKGPVVFDMLLTSMLLTETETRYSNIEREMIAVLFGLEKFHYYVYGRPVVIHTDHNPLEAIFKKHLANAPPRISRMMLIIQKYDVQIKYVPGKDVPVADALSRISSCRGDTLPGLDVTVHEVLLCLNVSPTRVPQIQEKTMKDTTLSVLCKIISEGWPEKRSECPAYLHPYWNYRDELTVSNGLILKGSRIVIPRSRGIAKTTLC</sequence>
<evidence type="ECO:0000256" key="4">
    <source>
        <dbReference type="ARBA" id="ARBA00022759"/>
    </source>
</evidence>